<dbReference type="OrthoDB" id="2882283at2759"/>
<evidence type="ECO:0008006" key="3">
    <source>
        <dbReference type="Google" id="ProtNLM"/>
    </source>
</evidence>
<protein>
    <recommendedName>
        <fullName evidence="3">ABM domain-containing protein</fullName>
    </recommendedName>
</protein>
<dbReference type="EMBL" id="KN880468">
    <property type="protein sequence ID" value="KIY70432.1"/>
    <property type="molecule type" value="Genomic_DNA"/>
</dbReference>
<reference evidence="1 2" key="1">
    <citation type="journal article" date="2015" name="Fungal Genet. Biol.">
        <title>Evolution of novel wood decay mechanisms in Agaricales revealed by the genome sequences of Fistulina hepatica and Cylindrobasidium torrendii.</title>
        <authorList>
            <person name="Floudas D."/>
            <person name="Held B.W."/>
            <person name="Riley R."/>
            <person name="Nagy L.G."/>
            <person name="Koehler G."/>
            <person name="Ransdell A.S."/>
            <person name="Younus H."/>
            <person name="Chow J."/>
            <person name="Chiniquy J."/>
            <person name="Lipzen A."/>
            <person name="Tritt A."/>
            <person name="Sun H."/>
            <person name="Haridas S."/>
            <person name="LaButti K."/>
            <person name="Ohm R.A."/>
            <person name="Kues U."/>
            <person name="Blanchette R.A."/>
            <person name="Grigoriev I.V."/>
            <person name="Minto R.E."/>
            <person name="Hibbett D.S."/>
        </authorList>
    </citation>
    <scope>NUCLEOTIDE SEQUENCE [LARGE SCALE GENOMIC DNA]</scope>
    <source>
        <strain evidence="1 2">FP15055 ss-10</strain>
    </source>
</reference>
<sequence>MPLTEIVTLVHSGADVFKTSAPFYRQWSSLQSSYSSYPLTFYADAQKPTIVYLISGWNNSDEYARWCKTDSRQTVLATLPSNITISRAVIVNMAFDTIPRTVARGIMCLDVNNIDGDEPEEQSSDLWNLGHTAHTLPVTWSSCGEDCKAPSILYRLTLYNASVRPEDISRNRPESVIMRRTGLST</sequence>
<dbReference type="AlphaFoldDB" id="A0A0D7BIZ4"/>
<organism evidence="1 2">
    <name type="scientific">Cylindrobasidium torrendii FP15055 ss-10</name>
    <dbReference type="NCBI Taxonomy" id="1314674"/>
    <lineage>
        <taxon>Eukaryota</taxon>
        <taxon>Fungi</taxon>
        <taxon>Dikarya</taxon>
        <taxon>Basidiomycota</taxon>
        <taxon>Agaricomycotina</taxon>
        <taxon>Agaricomycetes</taxon>
        <taxon>Agaricomycetidae</taxon>
        <taxon>Agaricales</taxon>
        <taxon>Marasmiineae</taxon>
        <taxon>Physalacriaceae</taxon>
        <taxon>Cylindrobasidium</taxon>
    </lineage>
</organism>
<evidence type="ECO:0000313" key="2">
    <source>
        <dbReference type="Proteomes" id="UP000054007"/>
    </source>
</evidence>
<accession>A0A0D7BIZ4</accession>
<evidence type="ECO:0000313" key="1">
    <source>
        <dbReference type="EMBL" id="KIY70432.1"/>
    </source>
</evidence>
<proteinExistence type="predicted"/>
<name>A0A0D7BIZ4_9AGAR</name>
<gene>
    <name evidence="1" type="ORF">CYLTODRAFT_488106</name>
</gene>
<keyword evidence="2" id="KW-1185">Reference proteome</keyword>
<dbReference type="Proteomes" id="UP000054007">
    <property type="component" value="Unassembled WGS sequence"/>
</dbReference>